<sequence length="338" mass="37086">MKRFILAVCLLQAVFTTATHAQAPIEHNILQIYGNEEGAAWLNGGDSWQTITKGSYLTIEQLLSGSLNPGYVRQYYILIARSDNMTCGEIQFRFWFSWKNKAGHQFKVSKWNGKMHEGGYALVQIPGTAAQALAAGIANTDPYGGYWRIDARVSGCDAVPSAVAKISGIYLRAIDYYQGKDADVVLNTDGDAAIPTKYVMGGTTGAVVVKDGKVGIGTFNPRASLSVNGEVYAKRVKVTQNAADWPDYVFHPDYKLPSLDSTAAFISSNRHLPGIPSAQQIGENGLDLAEMNRLLLQKVEELTLHMIRSQEENKALKARVEQLEKGLTSPEKQKNGKR</sequence>
<evidence type="ECO:0000256" key="1">
    <source>
        <dbReference type="SAM" id="Coils"/>
    </source>
</evidence>
<evidence type="ECO:0000256" key="2">
    <source>
        <dbReference type="SAM" id="SignalP"/>
    </source>
</evidence>
<protein>
    <submittedName>
        <fullName evidence="3">Uncharacterized protein</fullName>
    </submittedName>
</protein>
<keyword evidence="1" id="KW-0175">Coiled coil</keyword>
<feature type="chain" id="PRO_5012007084" evidence="2">
    <location>
        <begin position="22"/>
        <end position="338"/>
    </location>
</feature>
<dbReference type="OrthoDB" id="645377at2"/>
<evidence type="ECO:0000313" key="3">
    <source>
        <dbReference type="EMBL" id="SKA39665.1"/>
    </source>
</evidence>
<organism evidence="3 4">
    <name type="scientific">Chitinophaga eiseniae</name>
    <dbReference type="NCBI Taxonomy" id="634771"/>
    <lineage>
        <taxon>Bacteria</taxon>
        <taxon>Pseudomonadati</taxon>
        <taxon>Bacteroidota</taxon>
        <taxon>Chitinophagia</taxon>
        <taxon>Chitinophagales</taxon>
        <taxon>Chitinophagaceae</taxon>
        <taxon>Chitinophaga</taxon>
    </lineage>
</organism>
<dbReference type="AlphaFoldDB" id="A0A1T4TGQ9"/>
<proteinExistence type="predicted"/>
<evidence type="ECO:0000313" key="4">
    <source>
        <dbReference type="Proteomes" id="UP000190367"/>
    </source>
</evidence>
<dbReference type="Proteomes" id="UP000190367">
    <property type="component" value="Unassembled WGS sequence"/>
</dbReference>
<feature type="signal peptide" evidence="2">
    <location>
        <begin position="1"/>
        <end position="21"/>
    </location>
</feature>
<dbReference type="RefSeq" id="WP_078671861.1">
    <property type="nucleotide sequence ID" value="NZ_FUWZ01000005.1"/>
</dbReference>
<name>A0A1T4TGQ9_9BACT</name>
<keyword evidence="2" id="KW-0732">Signal</keyword>
<keyword evidence="4" id="KW-1185">Reference proteome</keyword>
<gene>
    <name evidence="3" type="ORF">SAMN04488128_10540</name>
</gene>
<reference evidence="4" key="1">
    <citation type="submission" date="2017-02" db="EMBL/GenBank/DDBJ databases">
        <authorList>
            <person name="Varghese N."/>
            <person name="Submissions S."/>
        </authorList>
    </citation>
    <scope>NUCLEOTIDE SEQUENCE [LARGE SCALE GENOMIC DNA]</scope>
    <source>
        <strain evidence="4">DSM 22224</strain>
    </source>
</reference>
<feature type="coiled-coil region" evidence="1">
    <location>
        <begin position="299"/>
        <end position="326"/>
    </location>
</feature>
<accession>A0A1T4TGQ9</accession>
<dbReference type="STRING" id="634771.SAMN04488128_10540"/>
<dbReference type="EMBL" id="FUWZ01000005">
    <property type="protein sequence ID" value="SKA39665.1"/>
    <property type="molecule type" value="Genomic_DNA"/>
</dbReference>